<dbReference type="Pfam" id="PF13365">
    <property type="entry name" value="Trypsin_2"/>
    <property type="match status" value="1"/>
</dbReference>
<accession>A0A938BTE2</accession>
<sequence length="296" mass="32830">MNSAHNSQNHMSVPLCSAFCVLAFCTQAFPQGALHPSNLDYPVMISVAGRTGTGFFVTDSDSVHWYLVTARHVLFKDTAARHLWGPSAMVSGYAAGQRYEFQANLDSLLTDGLLKADTGHDVAVARCGTLSFKSEGGVCTWYRRHLRRSVGGKLRITVVKWDMLRTYDQVLVGNDVFVFGFPRNLGLRGLPEIDSDRPLVHKGIVAGSNPSMRTLIIDAAVYPGNSGGPVIEVEEGDLPFNDTFVLIGVVTEYVPFEDVWHDITRDYMNRTISTSDYSIVEPMDPVIDIIQKWRKK</sequence>
<gene>
    <name evidence="1" type="ORF">FJY68_07890</name>
</gene>
<dbReference type="EMBL" id="VGIR01000042">
    <property type="protein sequence ID" value="MBM3331754.1"/>
    <property type="molecule type" value="Genomic_DNA"/>
</dbReference>
<protein>
    <submittedName>
        <fullName evidence="1">Trypsin-like peptidase domain-containing protein</fullName>
    </submittedName>
</protein>
<comment type="caution">
    <text evidence="1">The sequence shown here is derived from an EMBL/GenBank/DDBJ whole genome shotgun (WGS) entry which is preliminary data.</text>
</comment>
<dbReference type="InterPro" id="IPR009003">
    <property type="entry name" value="Peptidase_S1_PA"/>
</dbReference>
<proteinExistence type="predicted"/>
<reference evidence="1" key="1">
    <citation type="submission" date="2019-03" db="EMBL/GenBank/DDBJ databases">
        <title>Lake Tanganyika Metagenome-Assembled Genomes (MAGs).</title>
        <authorList>
            <person name="Tran P."/>
        </authorList>
    </citation>
    <scope>NUCLEOTIDE SEQUENCE</scope>
    <source>
        <strain evidence="1">K_DeepCast_150m_m2_040</strain>
    </source>
</reference>
<evidence type="ECO:0000313" key="2">
    <source>
        <dbReference type="Proteomes" id="UP000779900"/>
    </source>
</evidence>
<evidence type="ECO:0000313" key="1">
    <source>
        <dbReference type="EMBL" id="MBM3331754.1"/>
    </source>
</evidence>
<dbReference type="SUPFAM" id="SSF50494">
    <property type="entry name" value="Trypsin-like serine proteases"/>
    <property type="match status" value="1"/>
</dbReference>
<organism evidence="1 2">
    <name type="scientific">candidate division WOR-3 bacterium</name>
    <dbReference type="NCBI Taxonomy" id="2052148"/>
    <lineage>
        <taxon>Bacteria</taxon>
        <taxon>Bacteria division WOR-3</taxon>
    </lineage>
</organism>
<dbReference type="Gene3D" id="2.40.10.120">
    <property type="match status" value="1"/>
</dbReference>
<dbReference type="AlphaFoldDB" id="A0A938BTE2"/>
<dbReference type="Proteomes" id="UP000779900">
    <property type="component" value="Unassembled WGS sequence"/>
</dbReference>
<name>A0A938BTE2_UNCW3</name>